<gene>
    <name evidence="8" type="primary">LOC118415571</name>
</gene>
<name>A0A9J7L4Z4_BRAFL</name>
<dbReference type="PANTHER" id="PTHR46455">
    <property type="entry name" value="SET AND MYND DOMAIN CONTAINING, ARTHROPOD-SPECIFIC, MEMBER 4, ISOFORM A"/>
    <property type="match status" value="1"/>
</dbReference>
<dbReference type="CDD" id="cd20071">
    <property type="entry name" value="SET_SMYD"/>
    <property type="match status" value="1"/>
</dbReference>
<dbReference type="Gene3D" id="6.10.140.2220">
    <property type="match status" value="2"/>
</dbReference>
<keyword evidence="3" id="KW-0862">Zinc</keyword>
<keyword evidence="2 4" id="KW-0863">Zinc-finger</keyword>
<evidence type="ECO:0000256" key="2">
    <source>
        <dbReference type="ARBA" id="ARBA00022771"/>
    </source>
</evidence>
<dbReference type="Gene3D" id="1.10.220.160">
    <property type="match status" value="1"/>
</dbReference>
<feature type="compositionally biased region" description="Basic and acidic residues" evidence="5">
    <location>
        <begin position="567"/>
        <end position="586"/>
    </location>
</feature>
<organism evidence="7 8">
    <name type="scientific">Branchiostoma floridae</name>
    <name type="common">Florida lancelet</name>
    <name type="synonym">Amphioxus</name>
    <dbReference type="NCBI Taxonomy" id="7739"/>
    <lineage>
        <taxon>Eukaryota</taxon>
        <taxon>Metazoa</taxon>
        <taxon>Chordata</taxon>
        <taxon>Cephalochordata</taxon>
        <taxon>Leptocardii</taxon>
        <taxon>Amphioxiformes</taxon>
        <taxon>Branchiostomatidae</taxon>
        <taxon>Branchiostoma</taxon>
    </lineage>
</organism>
<dbReference type="OrthoDB" id="265717at2759"/>
<dbReference type="AlphaFoldDB" id="A0A9J7L4Z4"/>
<protein>
    <submittedName>
        <fullName evidence="8">Uncharacterized protein LOC118415571 isoform X1</fullName>
    </submittedName>
</protein>
<evidence type="ECO:0000256" key="5">
    <source>
        <dbReference type="SAM" id="MobiDB-lite"/>
    </source>
</evidence>
<dbReference type="GeneID" id="118415571"/>
<dbReference type="InterPro" id="IPR046341">
    <property type="entry name" value="SET_dom_sf"/>
</dbReference>
<evidence type="ECO:0000259" key="6">
    <source>
        <dbReference type="PROSITE" id="PS50865"/>
    </source>
</evidence>
<dbReference type="Pfam" id="PF01753">
    <property type="entry name" value="zf-MYND"/>
    <property type="match status" value="1"/>
</dbReference>
<dbReference type="InterPro" id="IPR002893">
    <property type="entry name" value="Znf_MYND"/>
</dbReference>
<dbReference type="InterPro" id="IPR053010">
    <property type="entry name" value="SET_SmydA-8"/>
</dbReference>
<dbReference type="GO" id="GO:0005634">
    <property type="term" value="C:nucleus"/>
    <property type="evidence" value="ECO:0000318"/>
    <property type="project" value="GO_Central"/>
</dbReference>
<dbReference type="Proteomes" id="UP000001554">
    <property type="component" value="Chromosome 5"/>
</dbReference>
<feature type="compositionally biased region" description="Basic residues" evidence="5">
    <location>
        <begin position="587"/>
        <end position="604"/>
    </location>
</feature>
<dbReference type="Gene3D" id="2.170.270.10">
    <property type="entry name" value="SET domain"/>
    <property type="match status" value="1"/>
</dbReference>
<evidence type="ECO:0000256" key="1">
    <source>
        <dbReference type="ARBA" id="ARBA00022723"/>
    </source>
</evidence>
<accession>A0A9J7L4Z4</accession>
<keyword evidence="1" id="KW-0479">Metal-binding</keyword>
<dbReference type="GO" id="GO:0008270">
    <property type="term" value="F:zinc ion binding"/>
    <property type="evidence" value="ECO:0007669"/>
    <property type="project" value="UniProtKB-KW"/>
</dbReference>
<dbReference type="SUPFAM" id="SSF144232">
    <property type="entry name" value="HIT/MYND zinc finger-like"/>
    <property type="match status" value="1"/>
</dbReference>
<feature type="domain" description="MYND-type" evidence="6">
    <location>
        <begin position="16"/>
        <end position="52"/>
    </location>
</feature>
<evidence type="ECO:0000313" key="8">
    <source>
        <dbReference type="RefSeq" id="XP_035676153.1"/>
    </source>
</evidence>
<evidence type="ECO:0000313" key="7">
    <source>
        <dbReference type="Proteomes" id="UP000001554"/>
    </source>
</evidence>
<dbReference type="PROSITE" id="PS50865">
    <property type="entry name" value="ZF_MYND_2"/>
    <property type="match status" value="1"/>
</dbReference>
<feature type="region of interest" description="Disordered" evidence="5">
    <location>
        <begin position="543"/>
        <end position="604"/>
    </location>
</feature>
<dbReference type="OMA" id="PLCLECC"/>
<reference evidence="8" key="2">
    <citation type="submission" date="2025-08" db="UniProtKB">
        <authorList>
            <consortium name="RefSeq"/>
        </authorList>
    </citation>
    <scope>IDENTIFICATION</scope>
    <source>
        <strain evidence="8">S238N-H82</strain>
        <tissue evidence="8">Testes</tissue>
    </source>
</reference>
<proteinExistence type="predicted"/>
<reference evidence="7" key="1">
    <citation type="journal article" date="2020" name="Nat. Ecol. Evol.">
        <title>Deeply conserved synteny resolves early events in vertebrate evolution.</title>
        <authorList>
            <person name="Simakov O."/>
            <person name="Marletaz F."/>
            <person name="Yue J.X."/>
            <person name="O'Connell B."/>
            <person name="Jenkins J."/>
            <person name="Brandt A."/>
            <person name="Calef R."/>
            <person name="Tung C.H."/>
            <person name="Huang T.K."/>
            <person name="Schmutz J."/>
            <person name="Satoh N."/>
            <person name="Yu J.K."/>
            <person name="Putnam N.H."/>
            <person name="Green R.E."/>
            <person name="Rokhsar D.S."/>
        </authorList>
    </citation>
    <scope>NUCLEOTIDE SEQUENCE [LARGE SCALE GENOMIC DNA]</scope>
    <source>
        <strain evidence="7">S238N-H82</strain>
    </source>
</reference>
<evidence type="ECO:0000256" key="4">
    <source>
        <dbReference type="PROSITE-ProRule" id="PRU00134"/>
    </source>
</evidence>
<sequence>MSADDSPDLPLQDKPCAQCGAAAEQRCGRCLSVYYCSRDHQKEHWKAHRLDCKPYRIETTEDRGRYLVANGDLPMGHLVISEEPILTGPSYTTSALCLGCFDSVDGSYRCKGCNWPLCNRKCETAGSHQLECAMLKTTDIDITDFVGPNTSYQFITPLRCLLLKSRDPARWKLISGMESHTEDQTREYRMEMGRNVVRVIRQTLGMDEFSEHEIMKVCGILTVNAFELFTTGPNKDRDSTPRAWAVYPTTYLMNHDCLANTLTSIDSKNKMHVRTRMPVKKGEALTAEYSECLWGTEIRRHQLHRYKYFWCSCQRCRDPTELGSFISSHRCTNCGGNVVATKPLDFNSTGFRCESCRVIIRGEVLKGTNHQVEEEVFELESKELETPIEEYEDLVERHESILHPNHYAMLRCKKFLAHAYGRQPGYSLAELSEDRLNKKMEMCRTLIDTLEIVSPRFNDDTAHFLYELHAALVEVARRRHDLGLISNQEMVVALTEAKHILHQALKHLYPWNDGDLRDLEAESKAKKSLEALDGWIELVENSKPNKQLENTKPTKPVENTKPTKPVENTKDSKPAEQDKPKQEKQQHTAKKSKGKRKRKGGKGK</sequence>
<evidence type="ECO:0000256" key="3">
    <source>
        <dbReference type="ARBA" id="ARBA00022833"/>
    </source>
</evidence>
<dbReference type="RefSeq" id="XP_035676153.1">
    <property type="nucleotide sequence ID" value="XM_035820260.1"/>
</dbReference>
<keyword evidence="7" id="KW-1185">Reference proteome</keyword>
<dbReference type="KEGG" id="bfo:118415571"/>
<dbReference type="PANTHER" id="PTHR46455:SF5">
    <property type="entry name" value="SET AND MYND DOMAIN CONTAINING, ARTHROPOD-SPECIFIC, MEMBER 4, ISOFORM A"/>
    <property type="match status" value="1"/>
</dbReference>
<dbReference type="PROSITE" id="PS01360">
    <property type="entry name" value="ZF_MYND_1"/>
    <property type="match status" value="1"/>
</dbReference>
<dbReference type="SUPFAM" id="SSF82199">
    <property type="entry name" value="SET domain"/>
    <property type="match status" value="1"/>
</dbReference>
<feature type="compositionally biased region" description="Polar residues" evidence="5">
    <location>
        <begin position="543"/>
        <end position="553"/>
    </location>
</feature>